<evidence type="ECO:0008006" key="2">
    <source>
        <dbReference type="Google" id="ProtNLM"/>
    </source>
</evidence>
<name>A0A0F8ZSG7_9ZZZZ</name>
<protein>
    <recommendedName>
        <fullName evidence="2">ArnR1-like winged helix-turn-helix domain-containing protein</fullName>
    </recommendedName>
</protein>
<sequence length="91" mass="10182">MDIKISESNKKQVNDLAEKILKSLADIFPIGIHPTAKNFGVSNECLEGVLAYLVHSDYLFSPEENIYYLTETTLAKIKTASPLNPMKIIIK</sequence>
<accession>A0A0F8ZSG7</accession>
<gene>
    <name evidence="1" type="ORF">LCGC14_2659180</name>
</gene>
<organism evidence="1">
    <name type="scientific">marine sediment metagenome</name>
    <dbReference type="NCBI Taxonomy" id="412755"/>
    <lineage>
        <taxon>unclassified sequences</taxon>
        <taxon>metagenomes</taxon>
        <taxon>ecological metagenomes</taxon>
    </lineage>
</organism>
<dbReference type="AlphaFoldDB" id="A0A0F8ZSG7"/>
<proteinExistence type="predicted"/>
<reference evidence="1" key="1">
    <citation type="journal article" date="2015" name="Nature">
        <title>Complex archaea that bridge the gap between prokaryotes and eukaryotes.</title>
        <authorList>
            <person name="Spang A."/>
            <person name="Saw J.H."/>
            <person name="Jorgensen S.L."/>
            <person name="Zaremba-Niedzwiedzka K."/>
            <person name="Martijn J."/>
            <person name="Lind A.E."/>
            <person name="van Eijk R."/>
            <person name="Schleper C."/>
            <person name="Guy L."/>
            <person name="Ettema T.J."/>
        </authorList>
    </citation>
    <scope>NUCLEOTIDE SEQUENCE</scope>
</reference>
<dbReference type="EMBL" id="LAZR01046326">
    <property type="protein sequence ID" value="KKK96798.1"/>
    <property type="molecule type" value="Genomic_DNA"/>
</dbReference>
<evidence type="ECO:0000313" key="1">
    <source>
        <dbReference type="EMBL" id="KKK96798.1"/>
    </source>
</evidence>
<comment type="caution">
    <text evidence="1">The sequence shown here is derived from an EMBL/GenBank/DDBJ whole genome shotgun (WGS) entry which is preliminary data.</text>
</comment>